<evidence type="ECO:0000256" key="1">
    <source>
        <dbReference type="SAM" id="MobiDB-lite"/>
    </source>
</evidence>
<evidence type="ECO:0000313" key="3">
    <source>
        <dbReference type="Proteomes" id="UP000569202"/>
    </source>
</evidence>
<proteinExistence type="predicted"/>
<dbReference type="EMBL" id="JABERL010000018">
    <property type="protein sequence ID" value="NNH77354.1"/>
    <property type="molecule type" value="Genomic_DNA"/>
</dbReference>
<feature type="compositionally biased region" description="Acidic residues" evidence="1">
    <location>
        <begin position="99"/>
        <end position="112"/>
    </location>
</feature>
<accession>A0A7Y2REV9</accession>
<dbReference type="AlphaFoldDB" id="A0A7Y2REV9"/>
<organism evidence="2 3">
    <name type="scientific">Acinetobacter terrae</name>
    <dbReference type="NCBI Taxonomy" id="2731247"/>
    <lineage>
        <taxon>Bacteria</taxon>
        <taxon>Pseudomonadati</taxon>
        <taxon>Pseudomonadota</taxon>
        <taxon>Gammaproteobacteria</taxon>
        <taxon>Moraxellales</taxon>
        <taxon>Moraxellaceae</taxon>
        <taxon>Acinetobacter</taxon>
        <taxon>Acinetobacter Taxon 24</taxon>
    </lineage>
</organism>
<sequence length="112" mass="12715">MSKSNDKDLSGNASLLSQLSELQDIERKYGRETTAEFLKNGLERLEVNVTTEKAEGFLEIAQTLQNRDARVGYIVKDLEDRTAKAAAEISNRLQQPSYSEEDIFDDELEEQD</sequence>
<dbReference type="Proteomes" id="UP000569202">
    <property type="component" value="Unassembled WGS sequence"/>
</dbReference>
<comment type="caution">
    <text evidence="2">The sequence shown here is derived from an EMBL/GenBank/DDBJ whole genome shotgun (WGS) entry which is preliminary data.</text>
</comment>
<reference evidence="2 3" key="1">
    <citation type="submission" date="2020-04" db="EMBL/GenBank/DDBJ databases">
        <title>Acinetobacter Taxon 24.</title>
        <authorList>
            <person name="Nemec A."/>
            <person name="Radolfova-Krizova L."/>
            <person name="Higgins P.G."/>
            <person name="Spanelova P."/>
        </authorList>
    </citation>
    <scope>NUCLEOTIDE SEQUENCE [LARGE SCALE GENOMIC DNA]</scope>
    <source>
        <strain evidence="2 3">ANC 5380</strain>
    </source>
</reference>
<protein>
    <submittedName>
        <fullName evidence="2">Uncharacterized protein</fullName>
    </submittedName>
</protein>
<feature type="region of interest" description="Disordered" evidence="1">
    <location>
        <begin position="92"/>
        <end position="112"/>
    </location>
</feature>
<name>A0A7Y2REV9_9GAMM</name>
<evidence type="ECO:0000313" key="2">
    <source>
        <dbReference type="EMBL" id="NNH77354.1"/>
    </source>
</evidence>
<dbReference type="RefSeq" id="WP_171540201.1">
    <property type="nucleotide sequence ID" value="NZ_JABERL010000018.1"/>
</dbReference>
<gene>
    <name evidence="2" type="ORF">HLH17_06645</name>
</gene>